<name>A0A7S1XEZ6_9RHOD</name>
<accession>A0A7S1XEZ6</accession>
<gene>
    <name evidence="1" type="ORF">CCAE0312_LOCUS5330</name>
</gene>
<proteinExistence type="predicted"/>
<dbReference type="EMBL" id="HBGH01009560">
    <property type="protein sequence ID" value="CAD9233244.1"/>
    <property type="molecule type" value="Transcribed_RNA"/>
</dbReference>
<protein>
    <submittedName>
        <fullName evidence="1">Uncharacterized protein</fullName>
    </submittedName>
</protein>
<evidence type="ECO:0000313" key="1">
    <source>
        <dbReference type="EMBL" id="CAD9233244.1"/>
    </source>
</evidence>
<organism evidence="1">
    <name type="scientific">Compsopogon caeruleus</name>
    <dbReference type="NCBI Taxonomy" id="31354"/>
    <lineage>
        <taxon>Eukaryota</taxon>
        <taxon>Rhodophyta</taxon>
        <taxon>Compsopogonophyceae</taxon>
        <taxon>Compsopogonales</taxon>
        <taxon>Compsopogonaceae</taxon>
        <taxon>Compsopogon</taxon>
    </lineage>
</organism>
<reference evidence="1" key="1">
    <citation type="submission" date="2021-01" db="EMBL/GenBank/DDBJ databases">
        <authorList>
            <person name="Corre E."/>
            <person name="Pelletier E."/>
            <person name="Niang G."/>
            <person name="Scheremetjew M."/>
            <person name="Finn R."/>
            <person name="Kale V."/>
            <person name="Holt S."/>
            <person name="Cochrane G."/>
            <person name="Meng A."/>
            <person name="Brown T."/>
            <person name="Cohen L."/>
        </authorList>
    </citation>
    <scope>NUCLEOTIDE SEQUENCE</scope>
    <source>
        <strain evidence="1">SAG 36.94</strain>
    </source>
</reference>
<sequence>MAGLERIISMLQIHTTIQTSFYSIISGLERGYVFDVGSGNESIFPSFETLADSSGWYWCCDILNRRSVAPCRPNETSDNMDPALLRNVCHVINVKSQSGYIPWWYLPTEA</sequence>
<dbReference type="AlphaFoldDB" id="A0A7S1XEZ6"/>